<dbReference type="EMBL" id="JASCZI010243482">
    <property type="protein sequence ID" value="MED6213267.1"/>
    <property type="molecule type" value="Genomic_DNA"/>
</dbReference>
<comment type="caution">
    <text evidence="2">The sequence shown here is derived from an EMBL/GenBank/DDBJ whole genome shotgun (WGS) entry which is preliminary data.</text>
</comment>
<evidence type="ECO:0000313" key="2">
    <source>
        <dbReference type="EMBL" id="MED6213267.1"/>
    </source>
</evidence>
<dbReference type="Proteomes" id="UP001341840">
    <property type="component" value="Unassembled WGS sequence"/>
</dbReference>
<feature type="region of interest" description="Disordered" evidence="1">
    <location>
        <begin position="154"/>
        <end position="175"/>
    </location>
</feature>
<accession>A0ABU6YS74</accession>
<gene>
    <name evidence="2" type="ORF">PIB30_091463</name>
</gene>
<name>A0ABU6YS74_9FABA</name>
<evidence type="ECO:0000256" key="1">
    <source>
        <dbReference type="SAM" id="MobiDB-lite"/>
    </source>
</evidence>
<sequence length="220" mass="25215">MNTLGQVPSLQILKLRYGSCEEETLNCGTAGSFPRLQVFIMNAVSTKYLTSEEGAMPRLRRAVFYNCHDLKEVTKQMHSLAENRIDRVAPRLPTRTAIGDDKFLTSHTLQEWSGAPANGRNKKEWLILSGATVWCVWKARNDGVFRKEVANRDQGDYNEGDRTQHENMEGGKEKEASGGWRIRLWEQHRGRLKELYKMDTAATQLALIVFPWSYCFVFLL</sequence>
<protein>
    <submittedName>
        <fullName evidence="2">Uncharacterized protein</fullName>
    </submittedName>
</protein>
<evidence type="ECO:0000313" key="3">
    <source>
        <dbReference type="Proteomes" id="UP001341840"/>
    </source>
</evidence>
<proteinExistence type="predicted"/>
<organism evidence="2 3">
    <name type="scientific">Stylosanthes scabra</name>
    <dbReference type="NCBI Taxonomy" id="79078"/>
    <lineage>
        <taxon>Eukaryota</taxon>
        <taxon>Viridiplantae</taxon>
        <taxon>Streptophyta</taxon>
        <taxon>Embryophyta</taxon>
        <taxon>Tracheophyta</taxon>
        <taxon>Spermatophyta</taxon>
        <taxon>Magnoliopsida</taxon>
        <taxon>eudicotyledons</taxon>
        <taxon>Gunneridae</taxon>
        <taxon>Pentapetalae</taxon>
        <taxon>rosids</taxon>
        <taxon>fabids</taxon>
        <taxon>Fabales</taxon>
        <taxon>Fabaceae</taxon>
        <taxon>Papilionoideae</taxon>
        <taxon>50 kb inversion clade</taxon>
        <taxon>dalbergioids sensu lato</taxon>
        <taxon>Dalbergieae</taxon>
        <taxon>Pterocarpus clade</taxon>
        <taxon>Stylosanthes</taxon>
    </lineage>
</organism>
<keyword evidence="3" id="KW-1185">Reference proteome</keyword>
<reference evidence="2 3" key="1">
    <citation type="journal article" date="2023" name="Plants (Basel)">
        <title>Bridging the Gap: Combining Genomics and Transcriptomics Approaches to Understand Stylosanthes scabra, an Orphan Legume from the Brazilian Caatinga.</title>
        <authorList>
            <person name="Ferreira-Neto J.R.C."/>
            <person name="da Silva M.D."/>
            <person name="Binneck E."/>
            <person name="de Melo N.F."/>
            <person name="da Silva R.H."/>
            <person name="de Melo A.L.T.M."/>
            <person name="Pandolfi V."/>
            <person name="Bustamante F.O."/>
            <person name="Brasileiro-Vidal A.C."/>
            <person name="Benko-Iseppon A.M."/>
        </authorList>
    </citation>
    <scope>NUCLEOTIDE SEQUENCE [LARGE SCALE GENOMIC DNA]</scope>
    <source>
        <tissue evidence="2">Leaves</tissue>
    </source>
</reference>